<organism evidence="1 2">
    <name type="scientific">Macaca mulatta</name>
    <name type="common">Rhesus macaque</name>
    <dbReference type="NCBI Taxonomy" id="9544"/>
    <lineage>
        <taxon>Eukaryota</taxon>
        <taxon>Metazoa</taxon>
        <taxon>Chordata</taxon>
        <taxon>Craniata</taxon>
        <taxon>Vertebrata</taxon>
        <taxon>Euteleostomi</taxon>
        <taxon>Mammalia</taxon>
        <taxon>Eutheria</taxon>
        <taxon>Euarchontoglires</taxon>
        <taxon>Primates</taxon>
        <taxon>Haplorrhini</taxon>
        <taxon>Catarrhini</taxon>
        <taxon>Cercopithecidae</taxon>
        <taxon>Cercopithecinae</taxon>
        <taxon>Macaca</taxon>
    </lineage>
</organism>
<reference evidence="2" key="1">
    <citation type="journal article" date="2007" name="Science">
        <title>Evolutionary and biomedical insights from the rhesus macaque genome.</title>
        <authorList>
            <person name="Gibbs R.A."/>
            <person name="Rogers J."/>
            <person name="Katze M.G."/>
            <person name="Bumgarner R."/>
            <person name="Weinstock G.M."/>
            <person name="Mardis E.R."/>
            <person name="Remington K.A."/>
            <person name="Strausberg R.L."/>
            <person name="Venter J.C."/>
            <person name="Wilson R.K."/>
            <person name="Batzer M.A."/>
            <person name="Bustamante C.D."/>
            <person name="Eichler E.E."/>
            <person name="Hahn M.W."/>
            <person name="Hardison R.C."/>
            <person name="Makova K.D."/>
            <person name="Miller W."/>
            <person name="Milosavljevic A."/>
            <person name="Palermo R.E."/>
            <person name="Siepel A."/>
            <person name="Sikela J.M."/>
            <person name="Attaway T."/>
            <person name="Bell S."/>
            <person name="Bernard K.E."/>
            <person name="Buhay C.J."/>
            <person name="Chandrabose M.N."/>
            <person name="Dao M."/>
            <person name="Davis C."/>
            <person name="Delehaunty K.D."/>
            <person name="Ding Y."/>
            <person name="Dinh H.H."/>
            <person name="Dugan-Rocha S."/>
            <person name="Fulton L.A."/>
            <person name="Gabisi R.A."/>
            <person name="Garner T.T."/>
            <person name="Godfrey J."/>
            <person name="Hawes A.C."/>
            <person name="Hernandez J."/>
            <person name="Hines S."/>
            <person name="Holder M."/>
            <person name="Hume J."/>
            <person name="Jhangiani S.N."/>
            <person name="Joshi V."/>
            <person name="Khan Z.M."/>
            <person name="Kirkness E.F."/>
            <person name="Cree A."/>
            <person name="Fowler R.G."/>
            <person name="Lee S."/>
            <person name="Lewis L.R."/>
            <person name="Li Z."/>
            <person name="Liu Y.-S."/>
            <person name="Moore S.M."/>
            <person name="Muzny D."/>
            <person name="Nazareth L.V."/>
            <person name="Ngo D.N."/>
            <person name="Okwuonu G.O."/>
            <person name="Pai G."/>
            <person name="Parker D."/>
            <person name="Paul H.A."/>
            <person name="Pfannkoch C."/>
            <person name="Pohl C.S."/>
            <person name="Rogers Y.-H.C."/>
            <person name="Ruiz S.J."/>
            <person name="Sabo A."/>
            <person name="Santibanez J."/>
            <person name="Schneider B.W."/>
            <person name="Smith S.M."/>
            <person name="Sodergren E."/>
            <person name="Svatek A.F."/>
            <person name="Utterback T.R."/>
            <person name="Vattathil S."/>
            <person name="Warren W."/>
            <person name="White C.S."/>
            <person name="Chinwalla A.T."/>
            <person name="Feng Y."/>
            <person name="Halpern A.L."/>
            <person name="Hillier L.W."/>
            <person name="Huang X."/>
            <person name="Minx P."/>
            <person name="Nelson J.O."/>
            <person name="Pepin K.H."/>
            <person name="Qin X."/>
            <person name="Sutton G.G."/>
            <person name="Venter E."/>
            <person name="Walenz B.P."/>
            <person name="Wallis J.W."/>
            <person name="Worley K.C."/>
            <person name="Yang S.-P."/>
            <person name="Jones S.M."/>
            <person name="Marra M.A."/>
            <person name="Rocchi M."/>
            <person name="Schein J.E."/>
            <person name="Baertsch R."/>
            <person name="Clarke L."/>
            <person name="Csuros M."/>
            <person name="Glasscock J."/>
            <person name="Harris R.A."/>
            <person name="Havlak P."/>
            <person name="Jackson A.R."/>
            <person name="Jiang H."/>
            <person name="Liu Y."/>
            <person name="Messina D.N."/>
            <person name="Shen Y."/>
            <person name="Song H.X.-Z."/>
            <person name="Wylie T."/>
            <person name="Zhang L."/>
            <person name="Birney E."/>
            <person name="Han K."/>
            <person name="Konkel M.K."/>
            <person name="Lee J."/>
            <person name="Smit A.F.A."/>
            <person name="Ullmer B."/>
            <person name="Wang H."/>
            <person name="Xing J."/>
            <person name="Burhans R."/>
            <person name="Cheng Z."/>
            <person name="Karro J.E."/>
            <person name="Ma J."/>
            <person name="Raney B."/>
            <person name="She X."/>
            <person name="Cox M.J."/>
            <person name="Demuth J.P."/>
            <person name="Dumas L.J."/>
            <person name="Han S.-G."/>
            <person name="Hopkins J."/>
            <person name="Karimpour-Fard A."/>
            <person name="Kim Y.H."/>
            <person name="Pollack J.R."/>
            <person name="Vinar T."/>
            <person name="Addo-Quaye C."/>
            <person name="Degenhardt J."/>
            <person name="Denby A."/>
            <person name="Hubisz M.J."/>
            <person name="Indap A."/>
            <person name="Kosiol C."/>
            <person name="Lahn B.T."/>
            <person name="Lawson H.A."/>
            <person name="Marklein A."/>
            <person name="Nielsen R."/>
            <person name="Vallender E.J."/>
            <person name="Clark A.G."/>
            <person name="Ferguson B."/>
            <person name="Hernandez R.D."/>
            <person name="Hirani K."/>
            <person name="Kehrer-Sawatzki H."/>
            <person name="Kolb J."/>
            <person name="Patil S."/>
            <person name="Pu L.-L."/>
            <person name="Ren Y."/>
            <person name="Smith D.G."/>
            <person name="Wheeler D.A."/>
            <person name="Schenck I."/>
            <person name="Ball E.V."/>
            <person name="Chen R."/>
            <person name="Cooper D.N."/>
            <person name="Giardine B."/>
            <person name="Hsu F."/>
            <person name="Kent W.J."/>
            <person name="Lesk A."/>
            <person name="Nelson D.L."/>
            <person name="O'brien W.E."/>
            <person name="Pruefer K."/>
            <person name="Stenson P.D."/>
            <person name="Wallace J.C."/>
            <person name="Ke H."/>
            <person name="Liu X.-M."/>
            <person name="Wang P."/>
            <person name="Xiang A.P."/>
            <person name="Yang F."/>
            <person name="Barber G.P."/>
            <person name="Haussler D."/>
            <person name="Karolchik D."/>
            <person name="Kern A.D."/>
            <person name="Kuhn R.M."/>
            <person name="Smith K.E."/>
            <person name="Zwieg A.S."/>
        </authorList>
    </citation>
    <scope>NUCLEOTIDE SEQUENCE [LARGE SCALE GENOMIC DNA]</scope>
    <source>
        <strain evidence="2">17573</strain>
    </source>
</reference>
<dbReference type="GeneTree" id="ENSGT00940000163244"/>
<dbReference type="Proteomes" id="UP000006718">
    <property type="component" value="Chromosome 4"/>
</dbReference>
<evidence type="ECO:0000313" key="2">
    <source>
        <dbReference type="Proteomes" id="UP000006718"/>
    </source>
</evidence>
<reference evidence="1" key="3">
    <citation type="submission" date="2025-08" db="UniProtKB">
        <authorList>
            <consortium name="Ensembl"/>
        </authorList>
    </citation>
    <scope>IDENTIFICATION</scope>
    <source>
        <strain evidence="1">17573</strain>
    </source>
</reference>
<dbReference type="AlphaFoldDB" id="A0A5F7ZSF7"/>
<name>A0A5F7ZSF7_MACMU</name>
<dbReference type="Bgee" id="ENSMMUG00000052208">
    <property type="expression patterns" value="Expressed in superior frontal gyrus and 1 other cell type or tissue"/>
</dbReference>
<dbReference type="Ensembl" id="ENSMMUT00000095348.1">
    <property type="protein sequence ID" value="ENSMMUP00000068579.1"/>
    <property type="gene ID" value="ENSMMUG00000052208.1"/>
</dbReference>
<reference evidence="1" key="4">
    <citation type="submission" date="2025-09" db="UniProtKB">
        <authorList>
            <consortium name="Ensembl"/>
        </authorList>
    </citation>
    <scope>IDENTIFICATION</scope>
    <source>
        <strain evidence="1">17573</strain>
    </source>
</reference>
<dbReference type="InParanoid" id="A0A5F7ZSF7"/>
<proteinExistence type="predicted"/>
<sequence>MTIKNQRLGAVAHVCDPSTLGGQGGQIMRSGVRHQPDQHGETPSLLKIQKLVTCGGGHLESQLLGRLRQENCLKPGGGGCSELRSCHFTPAWATRVKLYVQK</sequence>
<reference evidence="1" key="2">
    <citation type="submission" date="2019-01" db="EMBL/GenBank/DDBJ databases">
        <authorList>
            <person name="Graves T."/>
            <person name="Eichler E.E."/>
            <person name="Wilson R.K."/>
        </authorList>
    </citation>
    <scope>NUCLEOTIDE SEQUENCE [LARGE SCALE GENOMIC DNA]</scope>
    <source>
        <strain evidence="1">17573</strain>
    </source>
</reference>
<evidence type="ECO:0000313" key="1">
    <source>
        <dbReference type="Ensembl" id="ENSMMUP00000068579.1"/>
    </source>
</evidence>
<dbReference type="VEuPathDB" id="HostDB:ENSMMUG00000052208"/>
<keyword evidence="2" id="KW-1185">Reference proteome</keyword>
<accession>A0A5F7ZSF7</accession>
<protein>
    <submittedName>
        <fullName evidence="1">Uncharacterized protein</fullName>
    </submittedName>
</protein>